<evidence type="ECO:0000313" key="8">
    <source>
        <dbReference type="Proteomes" id="UP000023152"/>
    </source>
</evidence>
<gene>
    <name evidence="7" type="ORF">RFI_13049</name>
</gene>
<evidence type="ECO:0000256" key="4">
    <source>
        <dbReference type="PROSITE-ProRule" id="PRU00723"/>
    </source>
</evidence>
<evidence type="ECO:0000256" key="1">
    <source>
        <dbReference type="ARBA" id="ARBA00022723"/>
    </source>
</evidence>
<dbReference type="GO" id="GO:0008270">
    <property type="term" value="F:zinc ion binding"/>
    <property type="evidence" value="ECO:0007669"/>
    <property type="project" value="UniProtKB-KW"/>
</dbReference>
<sequence>MHSNTQADVSKADPMESAWFWFEDVREVIGCLTGVVEKTQKRSNGREKGEARNEKRGEDSRSESPMESIGDSTPMSSSVSACNLGVSSTSNTQETSGEWIQAENETNANTVGNGNQVNGSSKCKGSEQIRRSTSCDHKGSDNDNDNDNDNENDSDKENIRNVTMRDKTGKKVSDEMKSKTMLWASPCSSRDENVNFFLYSYKVKGCPHHRNCPHKVTCEWYHHDGERRRNPGPGPKFWYCEEACPIVKPLGTFKWLPPSRCVHGDGCKYSHTILEQMYHPNIYKTSMCINFTHPYGNCCKWGFYCTHAHGQDDVRVPLFRRSTAIAISTTANGNHHHHNSNCNNNGNNNSNENNNNSNSNNNNNNNNNDNNTNTNTNTNTNDNTRTISGNGNSGNCKHGLVPRTCASLMTNGGGDDNKSASLKNTMTWSKSDAQKQKEIIAKCAAILTERFENLRKKVQEAKTANHCAAWNFSQLFHLPISASTSQVSPLLYDKAAFVPVSYQQQQVQQQHYNANTFLHFASPLCNTNATSSFRGNHSFASIAQNAANPNVTINRMEQMGKAMPIWVRGDVEPHALPLIDFSDHEDDNDLTGTFFPVDDMGAVTPSPPPPTFTSIPFQTHQNKGAYCYDVSIFPKVEYPSYPNRSIVVDHVDTLYGNDKTVDRSVSLAQEKKNSS</sequence>
<feature type="zinc finger region" description="C3H1-type" evidence="4">
    <location>
        <begin position="282"/>
        <end position="312"/>
    </location>
</feature>
<evidence type="ECO:0000256" key="2">
    <source>
        <dbReference type="ARBA" id="ARBA00022771"/>
    </source>
</evidence>
<dbReference type="PANTHER" id="PTHR14493:SF50">
    <property type="entry name" value="RING FINGER PROTEIN UNKEMPT"/>
    <property type="match status" value="1"/>
</dbReference>
<evidence type="ECO:0000256" key="5">
    <source>
        <dbReference type="SAM" id="MobiDB-lite"/>
    </source>
</evidence>
<dbReference type="InterPro" id="IPR045234">
    <property type="entry name" value="Unkempt-like"/>
</dbReference>
<dbReference type="EMBL" id="ASPP01009439">
    <property type="protein sequence ID" value="ETO24110.1"/>
    <property type="molecule type" value="Genomic_DNA"/>
</dbReference>
<dbReference type="Pfam" id="PF25427">
    <property type="entry name" value="zf-CCCH_UNK"/>
    <property type="match status" value="1"/>
</dbReference>
<dbReference type="Proteomes" id="UP000023152">
    <property type="component" value="Unassembled WGS sequence"/>
</dbReference>
<dbReference type="PANTHER" id="PTHR14493">
    <property type="entry name" value="UNKEMPT FAMILY MEMBER"/>
    <property type="match status" value="1"/>
</dbReference>
<accession>X6NCR4</accession>
<protein>
    <recommendedName>
        <fullName evidence="6">C3H1-type domain-containing protein</fullName>
    </recommendedName>
</protein>
<feature type="domain" description="C3H1-type" evidence="6">
    <location>
        <begin position="282"/>
        <end position="312"/>
    </location>
</feature>
<feature type="region of interest" description="Disordered" evidence="5">
    <location>
        <begin position="40"/>
        <end position="173"/>
    </location>
</feature>
<comment type="caution">
    <text evidence="7">The sequence shown here is derived from an EMBL/GenBank/DDBJ whole genome shotgun (WGS) entry which is preliminary data.</text>
</comment>
<keyword evidence="8" id="KW-1185">Reference proteome</keyword>
<feature type="compositionally biased region" description="Basic and acidic residues" evidence="5">
    <location>
        <begin position="124"/>
        <end position="141"/>
    </location>
</feature>
<feature type="compositionally biased region" description="Basic and acidic residues" evidence="5">
    <location>
        <begin position="40"/>
        <end position="64"/>
    </location>
</feature>
<organism evidence="7 8">
    <name type="scientific">Reticulomyxa filosa</name>
    <dbReference type="NCBI Taxonomy" id="46433"/>
    <lineage>
        <taxon>Eukaryota</taxon>
        <taxon>Sar</taxon>
        <taxon>Rhizaria</taxon>
        <taxon>Retaria</taxon>
        <taxon>Foraminifera</taxon>
        <taxon>Monothalamids</taxon>
        <taxon>Reticulomyxidae</taxon>
        <taxon>Reticulomyxa</taxon>
    </lineage>
</organism>
<dbReference type="PROSITE" id="PS50103">
    <property type="entry name" value="ZF_C3H1"/>
    <property type="match status" value="1"/>
</dbReference>
<feature type="compositionally biased region" description="Polar residues" evidence="5">
    <location>
        <begin position="385"/>
        <end position="395"/>
    </location>
</feature>
<dbReference type="AlphaFoldDB" id="X6NCR4"/>
<proteinExistence type="predicted"/>
<keyword evidence="1 4" id="KW-0479">Metal-binding</keyword>
<feature type="region of interest" description="Disordered" evidence="5">
    <location>
        <begin position="329"/>
        <end position="395"/>
    </location>
</feature>
<dbReference type="Pfam" id="PF23261">
    <property type="entry name" value="zf-CCCH_11"/>
    <property type="match status" value="1"/>
</dbReference>
<dbReference type="OrthoDB" id="20534at2759"/>
<feature type="compositionally biased region" description="Acidic residues" evidence="5">
    <location>
        <begin position="142"/>
        <end position="152"/>
    </location>
</feature>
<evidence type="ECO:0000313" key="7">
    <source>
        <dbReference type="EMBL" id="ETO24110.1"/>
    </source>
</evidence>
<reference evidence="7 8" key="1">
    <citation type="journal article" date="2013" name="Curr. Biol.">
        <title>The Genome of the Foraminiferan Reticulomyxa filosa.</title>
        <authorList>
            <person name="Glockner G."/>
            <person name="Hulsmann N."/>
            <person name="Schleicher M."/>
            <person name="Noegel A.A."/>
            <person name="Eichinger L."/>
            <person name="Gallinger C."/>
            <person name="Pawlowski J."/>
            <person name="Sierra R."/>
            <person name="Euteneuer U."/>
            <person name="Pillet L."/>
            <person name="Moustafa A."/>
            <person name="Platzer M."/>
            <person name="Groth M."/>
            <person name="Szafranski K."/>
            <person name="Schliwa M."/>
        </authorList>
    </citation>
    <scope>NUCLEOTIDE SEQUENCE [LARGE SCALE GENOMIC DNA]</scope>
</reference>
<feature type="compositionally biased region" description="Low complexity" evidence="5">
    <location>
        <begin position="340"/>
        <end position="384"/>
    </location>
</feature>
<dbReference type="InterPro" id="IPR057296">
    <property type="entry name" value="UNK_Znf_5"/>
</dbReference>
<feature type="compositionally biased region" description="Polar residues" evidence="5">
    <location>
        <begin position="70"/>
        <end position="123"/>
    </location>
</feature>
<evidence type="ECO:0000256" key="3">
    <source>
        <dbReference type="ARBA" id="ARBA00022833"/>
    </source>
</evidence>
<keyword evidence="2 4" id="KW-0863">Zinc-finger</keyword>
<dbReference type="InterPro" id="IPR000571">
    <property type="entry name" value="Znf_CCCH"/>
</dbReference>
<evidence type="ECO:0000259" key="6">
    <source>
        <dbReference type="PROSITE" id="PS50103"/>
    </source>
</evidence>
<keyword evidence="3 4" id="KW-0862">Zinc</keyword>
<feature type="compositionally biased region" description="Basic and acidic residues" evidence="5">
    <location>
        <begin position="153"/>
        <end position="173"/>
    </location>
</feature>
<name>X6NCR4_RETFI</name>